<evidence type="ECO:0000313" key="1">
    <source>
        <dbReference type="EMBL" id="SIT06361.1"/>
    </source>
</evidence>
<accession>A0A1N7P708</accession>
<evidence type="ECO:0008006" key="3">
    <source>
        <dbReference type="Google" id="ProtNLM"/>
    </source>
</evidence>
<evidence type="ECO:0000313" key="2">
    <source>
        <dbReference type="Proteomes" id="UP000186141"/>
    </source>
</evidence>
<organism evidence="1 2">
    <name type="scientific">Gemmobacter megaterium</name>
    <dbReference type="NCBI Taxonomy" id="1086013"/>
    <lineage>
        <taxon>Bacteria</taxon>
        <taxon>Pseudomonadati</taxon>
        <taxon>Pseudomonadota</taxon>
        <taxon>Alphaproteobacteria</taxon>
        <taxon>Rhodobacterales</taxon>
        <taxon>Paracoccaceae</taxon>
        <taxon>Gemmobacter</taxon>
    </lineage>
</organism>
<dbReference type="EMBL" id="FTOT01000005">
    <property type="protein sequence ID" value="SIT06361.1"/>
    <property type="molecule type" value="Genomic_DNA"/>
</dbReference>
<proteinExistence type="predicted"/>
<protein>
    <recommendedName>
        <fullName evidence="3">Antifreeze protein</fullName>
    </recommendedName>
</protein>
<dbReference type="STRING" id="1086013.SAMN05421774_10514"/>
<sequence length="103" mass="11100">MFPPNPALLMRLGAQFGTMLLEAQMIVGMRTLGMMGLWRVPPSENARMVSEKLTAVQQSGMAATRATLAGKSPVAIASEALKPVRRRTRANVTRLARKGPGKP</sequence>
<gene>
    <name evidence="1" type="ORF">SAMN05421774_10514</name>
</gene>
<dbReference type="AlphaFoldDB" id="A0A1N7P708"/>
<dbReference type="Proteomes" id="UP000186141">
    <property type="component" value="Unassembled WGS sequence"/>
</dbReference>
<keyword evidence="2" id="KW-1185">Reference proteome</keyword>
<dbReference type="OrthoDB" id="7869201at2"/>
<reference evidence="1 2" key="1">
    <citation type="submission" date="2017-01" db="EMBL/GenBank/DDBJ databases">
        <authorList>
            <person name="Mah S.A."/>
            <person name="Swanson W.J."/>
            <person name="Moy G.W."/>
            <person name="Vacquier V.D."/>
        </authorList>
    </citation>
    <scope>NUCLEOTIDE SEQUENCE [LARGE SCALE GENOMIC DNA]</scope>
    <source>
        <strain evidence="1 2">DSM 26375</strain>
    </source>
</reference>
<dbReference type="RefSeq" id="WP_076531779.1">
    <property type="nucleotide sequence ID" value="NZ_BMEH01000005.1"/>
</dbReference>
<name>A0A1N7P708_9RHOB</name>